<protein>
    <submittedName>
        <fullName evidence="2">Variant erythrocyte surface antigen-1 family protein</fullName>
    </submittedName>
</protein>
<dbReference type="Proteomes" id="UP001497744">
    <property type="component" value="Unassembled WGS sequence"/>
</dbReference>
<keyword evidence="1" id="KW-0812">Transmembrane</keyword>
<name>A0AAV4LWM9_BABCB</name>
<proteinExistence type="predicted"/>
<dbReference type="RefSeq" id="XP_067716229.1">
    <property type="nucleotide sequence ID" value="XM_067860128.1"/>
</dbReference>
<dbReference type="AlphaFoldDB" id="A0AAV4LWM9"/>
<organism evidence="2 3">
    <name type="scientific">Babesia caballi</name>
    <dbReference type="NCBI Taxonomy" id="5871"/>
    <lineage>
        <taxon>Eukaryota</taxon>
        <taxon>Sar</taxon>
        <taxon>Alveolata</taxon>
        <taxon>Apicomplexa</taxon>
        <taxon>Aconoidasida</taxon>
        <taxon>Piroplasmida</taxon>
        <taxon>Babesiidae</taxon>
        <taxon>Babesia</taxon>
    </lineage>
</organism>
<evidence type="ECO:0000313" key="2">
    <source>
        <dbReference type="EMBL" id="GIX64160.1"/>
    </source>
</evidence>
<evidence type="ECO:0000256" key="1">
    <source>
        <dbReference type="SAM" id="Phobius"/>
    </source>
</evidence>
<keyword evidence="3" id="KW-1185">Reference proteome</keyword>
<accession>A0AAV4LWM9</accession>
<comment type="caution">
    <text evidence="2">The sequence shown here is derived from an EMBL/GenBank/DDBJ whole genome shotgun (WGS) entry which is preliminary data.</text>
</comment>
<dbReference type="EMBL" id="BPLF01000003">
    <property type="protein sequence ID" value="GIX64160.1"/>
    <property type="molecule type" value="Genomic_DNA"/>
</dbReference>
<sequence length="1105" mass="120962">MIAMQVSEQGTRVRLISRFDLVLVGVNVGGDAVQEANPNPVARKLERCHRLVFAGRAKDVSTADRSEVLTNAVEKLTGSDVVTKSLSNGDLGGLFKKVAEGLQTFIGYNGQTGGKIKAEVGIAVSNLPVERLRDAVLMFIAPFLGVLRYHHPELTKDPKLTAPFNKAVEACKNGVGCGREGFEKALAEVQKELGQVKNTPIQQVVNAVKNVSAMKRNQNFLSTFATKVKEYFNNVLEKAAEDGKVSSAGNVKTHIETLKSNLATLVINVPLGKQQSLKTYIDTIYQANTGALSKLRSAFPRANQYPKAYALSAATHTATTAFVTVLQTDYTSYYKGVTWTSGQDTEAKCAKIFLACLPLIFNGLNYFYWKCSSNGGWKTMTLGSPEPKAFMGLMSIGVNRVKSGRKGEDVLNKAFEKFNEFQTAANGSTTSYADFLKKFRSTGIETWKMSHTATASNFLSGLYLCSTSYFRHQHQKRAATARPPSSIREMLYWLMGLTATPQFGDLLGHIHNIVGNNFSVAVSGSPKTGETLSPDQVTSYILSTCYTAPSVLNVIEGRVPPEEIQNDPWLHELYSNSAFPFQYPSGAALLYALSEYTYSLQFQLSFLYKQCEYSYEDGCGWHICRYGSDTLPNGSGNAVTSHLCEGFKCGEKHLTCKHDGSGNSTTCKHDQGGQAAQCGKAPNNSPLQAFLTDKLPGFSLPTATNKLTYSDGHLASCSGSLCHVPMGFKAEDLRSEPKNNTKGSHISVTLEAFCGGFNTPLRQLCEKLGCLTKRTPRSLGDLFGFIWHLNGQLFNKTNLIGSIKSAIDEKPKSLEDFIGKIKAALNKVTPQSSPQDSGLESALVSMASSIPFLYQFLTVNADVSLPVTLFNLKGNVHGTSSGDHNDLYSLYYPQCPGTNCGPYLYPLTHTDGAAYVPVIASAYLSWLLYLTDDFEAGLRDMLERFKGLECTKYKTSCHSDSTGSASCTCPSIVECSGVLPLLYSNGFNFANASMLKGAGGQSSKKKTCDKFHTQLSNILKPEAPLHNLLLSIDEFLYMFRIYFFYNLSSFWLCSLIILLYFIFYGIDVLHLQSHAHFPSSHIMPPIGLLTTGKVPALTKLTYYMP</sequence>
<keyword evidence="1" id="KW-1133">Transmembrane helix</keyword>
<feature type="transmembrane region" description="Helical" evidence="1">
    <location>
        <begin position="1042"/>
        <end position="1063"/>
    </location>
</feature>
<dbReference type="GeneID" id="94195641"/>
<keyword evidence="1" id="KW-0472">Membrane</keyword>
<gene>
    <name evidence="2" type="ORF">BcabD6B2_35950</name>
</gene>
<evidence type="ECO:0000313" key="3">
    <source>
        <dbReference type="Proteomes" id="UP001497744"/>
    </source>
</evidence>
<reference evidence="2 3" key="1">
    <citation type="submission" date="2021-06" db="EMBL/GenBank/DDBJ databases">
        <title>Genome sequence of Babesia caballi.</title>
        <authorList>
            <person name="Yamagishi J."/>
            <person name="Kidaka T."/>
            <person name="Ochi A."/>
        </authorList>
    </citation>
    <scope>NUCLEOTIDE SEQUENCE [LARGE SCALE GENOMIC DNA]</scope>
    <source>
        <strain evidence="2">USDA-D6B2</strain>
    </source>
</reference>